<feature type="disulfide bond" evidence="6">
    <location>
        <begin position="39"/>
        <end position="48"/>
    </location>
</feature>
<keyword evidence="2" id="KW-0732">Signal</keyword>
<dbReference type="SUPFAM" id="SSF57196">
    <property type="entry name" value="EGF/Laminin"/>
    <property type="match status" value="1"/>
</dbReference>
<evidence type="ECO:0000313" key="9">
    <source>
        <dbReference type="Proteomes" id="UP000828390"/>
    </source>
</evidence>
<keyword evidence="4 6" id="KW-1015">Disulfide bond</keyword>
<dbReference type="InterPro" id="IPR018097">
    <property type="entry name" value="EGF_Ca-bd_CS"/>
</dbReference>
<evidence type="ECO:0000256" key="1">
    <source>
        <dbReference type="ARBA" id="ARBA00022536"/>
    </source>
</evidence>
<dbReference type="SMART" id="SM00179">
    <property type="entry name" value="EGF_CA"/>
    <property type="match status" value="1"/>
</dbReference>
<gene>
    <name evidence="8" type="ORF">DPMN_140691</name>
</gene>
<accession>A0A9D4GC00</accession>
<evidence type="ECO:0000256" key="3">
    <source>
        <dbReference type="ARBA" id="ARBA00022737"/>
    </source>
</evidence>
<dbReference type="CDD" id="cd00054">
    <property type="entry name" value="EGF_CA"/>
    <property type="match status" value="1"/>
</dbReference>
<keyword evidence="3" id="KW-0677">Repeat</keyword>
<dbReference type="PANTHER" id="PTHR12916:SF4">
    <property type="entry name" value="UNINFLATABLE, ISOFORM C"/>
    <property type="match status" value="1"/>
</dbReference>
<dbReference type="GO" id="GO:0005509">
    <property type="term" value="F:calcium ion binding"/>
    <property type="evidence" value="ECO:0007669"/>
    <property type="project" value="InterPro"/>
</dbReference>
<dbReference type="PANTHER" id="PTHR12916">
    <property type="entry name" value="CYTOCHROME C OXIDASE POLYPEPTIDE VIC-2"/>
    <property type="match status" value="1"/>
</dbReference>
<dbReference type="Gene3D" id="2.10.25.10">
    <property type="entry name" value="Laminin"/>
    <property type="match status" value="1"/>
</dbReference>
<dbReference type="PROSITE" id="PS00022">
    <property type="entry name" value="EGF_1"/>
    <property type="match status" value="1"/>
</dbReference>
<evidence type="ECO:0000256" key="6">
    <source>
        <dbReference type="PROSITE-ProRule" id="PRU00076"/>
    </source>
</evidence>
<dbReference type="Proteomes" id="UP000828390">
    <property type="component" value="Unassembled WGS sequence"/>
</dbReference>
<dbReference type="PROSITE" id="PS01186">
    <property type="entry name" value="EGF_2"/>
    <property type="match status" value="1"/>
</dbReference>
<sequence>MQDNIQYFSCVSDINECDPNPCQNGGECTDGINDYVCACVAGFNGKSCQISEFKKSRCGL</sequence>
<reference evidence="8" key="1">
    <citation type="journal article" date="2019" name="bioRxiv">
        <title>The Genome of the Zebra Mussel, Dreissena polymorpha: A Resource for Invasive Species Research.</title>
        <authorList>
            <person name="McCartney M.A."/>
            <person name="Auch B."/>
            <person name="Kono T."/>
            <person name="Mallez S."/>
            <person name="Zhang Y."/>
            <person name="Obille A."/>
            <person name="Becker A."/>
            <person name="Abrahante J.E."/>
            <person name="Garbe J."/>
            <person name="Badalamenti J.P."/>
            <person name="Herman A."/>
            <person name="Mangelson H."/>
            <person name="Liachko I."/>
            <person name="Sullivan S."/>
            <person name="Sone E.D."/>
            <person name="Koren S."/>
            <person name="Silverstein K.A.T."/>
            <person name="Beckman K.B."/>
            <person name="Gohl D.M."/>
        </authorList>
    </citation>
    <scope>NUCLEOTIDE SEQUENCE</scope>
    <source>
        <strain evidence="8">Duluth1</strain>
        <tissue evidence="8">Whole animal</tissue>
    </source>
</reference>
<protein>
    <recommendedName>
        <fullName evidence="7">EGF-like domain-containing protein</fullName>
    </recommendedName>
</protein>
<evidence type="ECO:0000259" key="7">
    <source>
        <dbReference type="PROSITE" id="PS50026"/>
    </source>
</evidence>
<organism evidence="8 9">
    <name type="scientific">Dreissena polymorpha</name>
    <name type="common">Zebra mussel</name>
    <name type="synonym">Mytilus polymorpha</name>
    <dbReference type="NCBI Taxonomy" id="45954"/>
    <lineage>
        <taxon>Eukaryota</taxon>
        <taxon>Metazoa</taxon>
        <taxon>Spiralia</taxon>
        <taxon>Lophotrochozoa</taxon>
        <taxon>Mollusca</taxon>
        <taxon>Bivalvia</taxon>
        <taxon>Autobranchia</taxon>
        <taxon>Heteroconchia</taxon>
        <taxon>Euheterodonta</taxon>
        <taxon>Imparidentia</taxon>
        <taxon>Neoheterodontei</taxon>
        <taxon>Myida</taxon>
        <taxon>Dreissenoidea</taxon>
        <taxon>Dreissenidae</taxon>
        <taxon>Dreissena</taxon>
    </lineage>
</organism>
<dbReference type="InterPro" id="IPR000742">
    <property type="entry name" value="EGF"/>
</dbReference>
<dbReference type="FunFam" id="2.10.25.10:FF:000122">
    <property type="entry name" value="Protein crumbs homolog 2"/>
    <property type="match status" value="1"/>
</dbReference>
<proteinExistence type="predicted"/>
<dbReference type="InterPro" id="IPR000152">
    <property type="entry name" value="EGF-type_Asp/Asn_hydroxyl_site"/>
</dbReference>
<dbReference type="Pfam" id="PF00008">
    <property type="entry name" value="EGF"/>
    <property type="match status" value="1"/>
</dbReference>
<dbReference type="AlphaFoldDB" id="A0A9D4GC00"/>
<dbReference type="InterPro" id="IPR001881">
    <property type="entry name" value="EGF-like_Ca-bd_dom"/>
</dbReference>
<dbReference type="PROSITE" id="PS50026">
    <property type="entry name" value="EGF_3"/>
    <property type="match status" value="1"/>
</dbReference>
<keyword evidence="1 6" id="KW-0245">EGF-like domain</keyword>
<keyword evidence="9" id="KW-1185">Reference proteome</keyword>
<feature type="domain" description="EGF-like" evidence="7">
    <location>
        <begin position="13"/>
        <end position="49"/>
    </location>
</feature>
<dbReference type="PRINTS" id="PR00010">
    <property type="entry name" value="EGFBLOOD"/>
</dbReference>
<comment type="caution">
    <text evidence="6">Lacks conserved residue(s) required for the propagation of feature annotation.</text>
</comment>
<dbReference type="PROSITE" id="PS00010">
    <property type="entry name" value="ASX_HYDROXYL"/>
    <property type="match status" value="1"/>
</dbReference>
<evidence type="ECO:0000256" key="2">
    <source>
        <dbReference type="ARBA" id="ARBA00022729"/>
    </source>
</evidence>
<dbReference type="SMART" id="SM00181">
    <property type="entry name" value="EGF"/>
    <property type="match status" value="1"/>
</dbReference>
<keyword evidence="5" id="KW-0325">Glycoprotein</keyword>
<dbReference type="EMBL" id="JAIWYP010000006">
    <property type="protein sequence ID" value="KAH3812265.1"/>
    <property type="molecule type" value="Genomic_DNA"/>
</dbReference>
<evidence type="ECO:0000256" key="5">
    <source>
        <dbReference type="ARBA" id="ARBA00023180"/>
    </source>
</evidence>
<evidence type="ECO:0000256" key="4">
    <source>
        <dbReference type="ARBA" id="ARBA00023157"/>
    </source>
</evidence>
<evidence type="ECO:0000313" key="8">
    <source>
        <dbReference type="EMBL" id="KAH3812265.1"/>
    </source>
</evidence>
<reference evidence="8" key="2">
    <citation type="submission" date="2020-11" db="EMBL/GenBank/DDBJ databases">
        <authorList>
            <person name="McCartney M.A."/>
            <person name="Auch B."/>
            <person name="Kono T."/>
            <person name="Mallez S."/>
            <person name="Becker A."/>
            <person name="Gohl D.M."/>
            <person name="Silverstein K.A.T."/>
            <person name="Koren S."/>
            <person name="Bechman K.B."/>
            <person name="Herman A."/>
            <person name="Abrahante J.E."/>
            <person name="Garbe J."/>
        </authorList>
    </citation>
    <scope>NUCLEOTIDE SEQUENCE</scope>
    <source>
        <strain evidence="8">Duluth1</strain>
        <tissue evidence="8">Whole animal</tissue>
    </source>
</reference>
<dbReference type="PROSITE" id="PS01187">
    <property type="entry name" value="EGF_CA"/>
    <property type="match status" value="1"/>
</dbReference>
<comment type="caution">
    <text evidence="8">The sequence shown here is derived from an EMBL/GenBank/DDBJ whole genome shotgun (WGS) entry which is preliminary data.</text>
</comment>
<name>A0A9D4GC00_DREPO</name>